<feature type="compositionally biased region" description="Basic and acidic residues" evidence="1">
    <location>
        <begin position="1275"/>
        <end position="1289"/>
    </location>
</feature>
<evidence type="ECO:0000313" key="6">
    <source>
        <dbReference type="RefSeq" id="XP_006571642.2"/>
    </source>
</evidence>
<dbReference type="PANTHER" id="PTHR22933">
    <property type="entry name" value="FI18007P1-RELATED"/>
    <property type="match status" value="1"/>
</dbReference>
<feature type="compositionally biased region" description="Basic and acidic residues" evidence="1">
    <location>
        <begin position="195"/>
        <end position="209"/>
    </location>
</feature>
<evidence type="ECO:0000256" key="1">
    <source>
        <dbReference type="SAM" id="MobiDB-lite"/>
    </source>
</evidence>
<dbReference type="OrthoDB" id="10052888at2759"/>
<dbReference type="InterPro" id="IPR052976">
    <property type="entry name" value="Scoloptoxin-like"/>
</dbReference>
<feature type="compositionally biased region" description="Acidic residues" evidence="1">
    <location>
        <begin position="851"/>
        <end position="860"/>
    </location>
</feature>
<dbReference type="SUPFAM" id="SSF57625">
    <property type="entry name" value="Invertebrate chitin-binding proteins"/>
    <property type="match status" value="1"/>
</dbReference>
<accession>A0A7M7H515</accession>
<keyword evidence="5" id="KW-1185">Reference proteome</keyword>
<dbReference type="SMART" id="SM00494">
    <property type="entry name" value="ChtBD2"/>
    <property type="match status" value="1"/>
</dbReference>
<feature type="region of interest" description="Disordered" evidence="1">
    <location>
        <begin position="195"/>
        <end position="261"/>
    </location>
</feature>
<reference evidence="5" key="3">
    <citation type="submission" date="2025-05" db="UniProtKB">
        <authorList>
            <consortium name="RefSeq"/>
        </authorList>
    </citation>
    <scope>NUCLEOTIDE SEQUENCE [LARGE SCALE GENOMIC DNA]</scope>
    <source>
        <strain evidence="5">DH4</strain>
    </source>
</reference>
<feature type="compositionally biased region" description="Basic and acidic residues" evidence="1">
    <location>
        <begin position="711"/>
        <end position="725"/>
    </location>
</feature>
<dbReference type="PROSITE" id="PS50940">
    <property type="entry name" value="CHIT_BIND_II"/>
    <property type="match status" value="1"/>
</dbReference>
<feature type="compositionally biased region" description="Polar residues" evidence="1">
    <location>
        <begin position="545"/>
        <end position="584"/>
    </location>
</feature>
<feature type="compositionally biased region" description="Acidic residues" evidence="1">
    <location>
        <begin position="933"/>
        <end position="943"/>
    </location>
</feature>
<feature type="signal peptide" evidence="2">
    <location>
        <begin position="1"/>
        <end position="31"/>
    </location>
</feature>
<feature type="region of interest" description="Disordered" evidence="1">
    <location>
        <begin position="427"/>
        <end position="473"/>
    </location>
</feature>
<feature type="compositionally biased region" description="Polar residues" evidence="1">
    <location>
        <begin position="305"/>
        <end position="315"/>
    </location>
</feature>
<feature type="region of interest" description="Disordered" evidence="1">
    <location>
        <begin position="303"/>
        <end position="323"/>
    </location>
</feature>
<dbReference type="GO" id="GO:0005576">
    <property type="term" value="C:extracellular region"/>
    <property type="evidence" value="ECO:0007669"/>
    <property type="project" value="InterPro"/>
</dbReference>
<feature type="region of interest" description="Disordered" evidence="1">
    <location>
        <begin position="1562"/>
        <end position="1595"/>
    </location>
</feature>
<dbReference type="KEGG" id="ame:412088"/>
<feature type="region of interest" description="Disordered" evidence="1">
    <location>
        <begin position="1136"/>
        <end position="1155"/>
    </location>
</feature>
<dbReference type="GeneID" id="412088"/>
<proteinExistence type="predicted"/>
<reference evidence="6" key="2">
    <citation type="submission" date="2025-04" db="UniProtKB">
        <authorList>
            <consortium name="RefSeq"/>
        </authorList>
    </citation>
    <scope>IDENTIFICATION</scope>
    <source>
        <strain evidence="6">DH4</strain>
        <tissue evidence="6">Whole body</tissue>
    </source>
</reference>
<dbReference type="Proteomes" id="UP000005203">
    <property type="component" value="Linkage group LG1"/>
</dbReference>
<evidence type="ECO:0000313" key="5">
    <source>
        <dbReference type="Proteomes" id="UP000005203"/>
    </source>
</evidence>
<feature type="region of interest" description="Disordered" evidence="1">
    <location>
        <begin position="925"/>
        <end position="947"/>
    </location>
</feature>
<dbReference type="GO" id="GO:0008061">
    <property type="term" value="F:chitin binding"/>
    <property type="evidence" value="ECO:0007669"/>
    <property type="project" value="InterPro"/>
</dbReference>
<dbReference type="EnsemblMetazoa" id="XM_006571579">
    <property type="protein sequence ID" value="XP_006571642"/>
    <property type="gene ID" value="LOC412088"/>
</dbReference>
<feature type="region of interest" description="Disordered" evidence="1">
    <location>
        <begin position="530"/>
        <end position="618"/>
    </location>
</feature>
<feature type="compositionally biased region" description="Polar residues" evidence="1">
    <location>
        <begin position="1077"/>
        <end position="1092"/>
    </location>
</feature>
<dbReference type="Gene3D" id="2.170.140.10">
    <property type="entry name" value="Chitin binding domain"/>
    <property type="match status" value="1"/>
</dbReference>
<feature type="region of interest" description="Disordered" evidence="1">
    <location>
        <begin position="837"/>
        <end position="872"/>
    </location>
</feature>
<sequence>MLRTIVHKNLSRMACLEIIIFLCSMITFMVSNCETESENSNEKVNLSKFPSESDLSSLEASLENEGSLRKIVKRLAPEKNGEYQIYQVFFGNVDLLKEWLKGAGVTGQPGVDFPAFTTIPATSFSCRGLKGGYYADLETNCQVFHICDNGRKISFLCPNGTIFQQSQLICDWWFKVDCSKSTELYEQSSEQLFDEERRRGEASRAKSRFDYQQSIEQPTDRDQRDDYYDVQNLSYDGKQNGRIKPYEEPPPDNQLQSNRERIKSSRHFDNNLGRESNAQRDNDQLFGFQSSSKQQFDQFARNTEEGNVNRYSTTSQDHRAASKKTQNYYVTNRNSNAQRDDKGSLKRLKLKGLAGRGNSSFAASQRVTPAYTESTTFRGSNTNSPAKESQQFAESAAFVGNRGNRYNENGGNTHHYYYQFYVNRGDSTTRNPNYEPTVRGQDNENDASTRRNDYPRSYYETTTQYPTPTGTTTPYNDEIATESSLSTNSFASLDTTRSTESLRFTNYDYRGNQRIVGGNVRSSFVDKNHYNNRESNRVGNVGTIPPTTRSYVTTDRQNTVTPSSPQQRYQSSTSTASFRSNNFVRGTERPIDSRSNGLNGDTKPSGKNPSTVSPGYRQNFITTTEKPFRTTSIYQENTQKDLSPYDTSFTYKQGKVMSTLGPYVPFTKNYAYTSATSTTTSRPSTLYTPTVPAYTTVRATSKTSTPRSKHPASDKGKTKESSEREHVLSMLNSLKNLEHSVPALSDAFKERATNVSVPPDPSTLHSLALYFSTATENFNSNETTDSTLNVGSVDDAQRSILLSGKSGNGTVRVPTSLLTRHTIDSYTELFRLNEGAEIGNGSTSTDLDNNSYEEEDDDLELQQSGGSLDDLRKSNGTRLRELAQVFTHALSAYLLDPDTFKKVLTEIRPTEPSRTTLETTDLWATTTTPYPGQEEETNEDDEGSSLGREKDEVLDFSDDSNDIRQKLTTTTYPTTTTFELPSTTAERENIYETLSTLPNTYYTTSRTSAQDFFEYSTSLVSLNPPVSGNYFESSVPPTESLQEFTEEANTTPSGFHNRNNEIDKGSVESTEGLPSFDESQNRVGGFQNNSATTTESYTDKISFLTTPVSDNYVVSPTPLPPSMFVHMVTYNWNKKSTSKKPEQQLSPPLFDARSQGSIRKGSEKIAASPNYPSASTHKVRATTLASNYETSTEQPSKIPRKEKSSLIEAKVAISLPTSRNTYTKFRNPYNRVDIETTTERATPTTTLPTELPATTTVSSVYETTTFYSNDSNESTSRKKEESKGLDNDHWTSSPAVTRLWETSVFVDPQRINYDLESDLESTVSTGTQFSVTDSRERLIEYGNTPYFDDYTSISSDESTSTDVEDTSVSMQRSSRDKDSPTTFSLLPTSFTENTVTPKPLITTRSSITTTITSSITSTKSLTGQQQGGLVTLLPYATSESNGTRENEIAEKLFGRLNASSTDTLMRVMKQADNNETVRQLVLLLIRHCNDPANNTLQREKEELLNALLRLPVNEFSSEESKNVVAEINQLNLPAVKPVNYARSGSTAPPSITEPAVTTFRSRKNRKFRSTTENSANIGRRSEKLSEESNSLQEDESFVSDNRALELLRSLYTIATKWG</sequence>
<accession>A0A8B6Z9S5</accession>
<feature type="region of interest" description="Disordered" evidence="1">
    <location>
        <begin position="1046"/>
        <end position="1092"/>
    </location>
</feature>
<evidence type="ECO:0000313" key="4">
    <source>
        <dbReference type="EnsemblMetazoa" id="XP_006571642"/>
    </source>
</evidence>
<gene>
    <name evidence="6" type="primary">LOC412088</name>
</gene>
<evidence type="ECO:0000259" key="3">
    <source>
        <dbReference type="PROSITE" id="PS50940"/>
    </source>
</evidence>
<evidence type="ECO:0000256" key="2">
    <source>
        <dbReference type="SAM" id="SignalP"/>
    </source>
</evidence>
<feature type="region of interest" description="Disordered" evidence="1">
    <location>
        <begin position="697"/>
        <end position="725"/>
    </location>
</feature>
<dbReference type="CTD" id="40868"/>
<dbReference type="PANTHER" id="PTHR22933:SF43">
    <property type="entry name" value="LP10131P"/>
    <property type="match status" value="1"/>
</dbReference>
<dbReference type="InterPro" id="IPR002557">
    <property type="entry name" value="Chitin-bd_dom"/>
</dbReference>
<dbReference type="Pfam" id="PF01607">
    <property type="entry name" value="CBM_14"/>
    <property type="match status" value="1"/>
</dbReference>
<feature type="region of interest" description="Disordered" evidence="1">
    <location>
        <begin position="1267"/>
        <end position="1291"/>
    </location>
</feature>
<feature type="compositionally biased region" description="Polar residues" evidence="1">
    <location>
        <begin position="697"/>
        <end position="706"/>
    </location>
</feature>
<reference evidence="4" key="1">
    <citation type="submission" date="2021-01" db="UniProtKB">
        <authorList>
            <consortium name="EnsemblMetazoa"/>
        </authorList>
    </citation>
    <scope>IDENTIFICATION</scope>
    <source>
        <strain evidence="4">DH4</strain>
    </source>
</reference>
<protein>
    <submittedName>
        <fullName evidence="6">Mucin-12 isoform X1</fullName>
    </submittedName>
</protein>
<feature type="compositionally biased region" description="Low complexity" evidence="1">
    <location>
        <begin position="458"/>
        <end position="473"/>
    </location>
</feature>
<feature type="compositionally biased region" description="Basic and acidic residues" evidence="1">
    <location>
        <begin position="218"/>
        <end position="227"/>
    </location>
</feature>
<dbReference type="SMR" id="A0A7M7H515"/>
<name>A0A7M7H515_APIME</name>
<keyword evidence="2" id="KW-0732">Signal</keyword>
<organism evidence="4">
    <name type="scientific">Apis mellifera</name>
    <name type="common">Honeybee</name>
    <dbReference type="NCBI Taxonomy" id="7460"/>
    <lineage>
        <taxon>Eukaryota</taxon>
        <taxon>Metazoa</taxon>
        <taxon>Ecdysozoa</taxon>
        <taxon>Arthropoda</taxon>
        <taxon>Hexapoda</taxon>
        <taxon>Insecta</taxon>
        <taxon>Pterygota</taxon>
        <taxon>Neoptera</taxon>
        <taxon>Endopterygota</taxon>
        <taxon>Hymenoptera</taxon>
        <taxon>Apocrita</taxon>
        <taxon>Aculeata</taxon>
        <taxon>Apoidea</taxon>
        <taxon>Anthophila</taxon>
        <taxon>Apidae</taxon>
        <taxon>Apis</taxon>
    </lineage>
</organism>
<dbReference type="RefSeq" id="XP_006571642.2">
    <property type="nucleotide sequence ID" value="XM_006571579.3"/>
</dbReference>
<feature type="domain" description="Chitin-binding type-2" evidence="3">
    <location>
        <begin position="123"/>
        <end position="180"/>
    </location>
</feature>
<feature type="compositionally biased region" description="Polar residues" evidence="1">
    <location>
        <begin position="1046"/>
        <end position="1057"/>
    </location>
</feature>
<dbReference type="InterPro" id="IPR036508">
    <property type="entry name" value="Chitin-bd_dom_sf"/>
</dbReference>
<feature type="chain" id="PRO_5044659813" evidence="2">
    <location>
        <begin position="32"/>
        <end position="1618"/>
    </location>
</feature>
<feature type="region of interest" description="Disordered" evidence="1">
    <location>
        <begin position="372"/>
        <end position="393"/>
    </location>
</feature>
<feature type="region of interest" description="Disordered" evidence="1">
    <location>
        <begin position="1350"/>
        <end position="1382"/>
    </location>
</feature>
<feature type="compositionally biased region" description="Low complexity" evidence="1">
    <location>
        <begin position="1350"/>
        <end position="1369"/>
    </location>
</feature>